<evidence type="ECO:0000256" key="2">
    <source>
        <dbReference type="ARBA" id="ARBA00022723"/>
    </source>
</evidence>
<evidence type="ECO:0000256" key="4">
    <source>
        <dbReference type="ARBA" id="ARBA00023239"/>
    </source>
</evidence>
<dbReference type="EMBL" id="CP170721">
    <property type="protein sequence ID" value="XIA20523.1"/>
    <property type="molecule type" value="Genomic_DNA"/>
</dbReference>
<name>A0AB74UV13_9GAMM</name>
<organism evidence="6">
    <name type="scientific">Rhodanobacter sp. FW102-FHT14D07</name>
    <dbReference type="NCBI Taxonomy" id="3351462"/>
    <lineage>
        <taxon>Bacteria</taxon>
        <taxon>Pseudomonadati</taxon>
        <taxon>Pseudomonadota</taxon>
        <taxon>Gammaproteobacteria</taxon>
        <taxon>Lysobacterales</taxon>
        <taxon>Rhodanobacteraceae</taxon>
        <taxon>Rhodanobacter</taxon>
    </lineage>
</organism>
<proteinExistence type="inferred from homology"/>
<protein>
    <submittedName>
        <fullName evidence="6">GFA family protein</fullName>
    </submittedName>
</protein>
<reference evidence="6" key="1">
    <citation type="submission" date="2024-10" db="EMBL/GenBank/DDBJ databases">
        <authorList>
            <person name="Lesea H.P."/>
            <person name="Kuehl J.V."/>
            <person name="Chandonia J.-M."/>
        </authorList>
    </citation>
    <scope>NUCLEOTIDE SEQUENCE</scope>
    <source>
        <strain evidence="6">FW102-FHT14D07</strain>
    </source>
</reference>
<comment type="similarity">
    <text evidence="1">Belongs to the Gfa family.</text>
</comment>
<feature type="domain" description="CENP-V/GFA" evidence="5">
    <location>
        <begin position="1"/>
        <end position="110"/>
    </location>
</feature>
<evidence type="ECO:0000256" key="3">
    <source>
        <dbReference type="ARBA" id="ARBA00022833"/>
    </source>
</evidence>
<dbReference type="RefSeq" id="WP_395121308.1">
    <property type="nucleotide sequence ID" value="NZ_CP170721.1"/>
</dbReference>
<gene>
    <name evidence="6" type="ORF">ACFYG5_15910</name>
</gene>
<evidence type="ECO:0000256" key="1">
    <source>
        <dbReference type="ARBA" id="ARBA00005495"/>
    </source>
</evidence>
<dbReference type="PANTHER" id="PTHR33337">
    <property type="entry name" value="GFA DOMAIN-CONTAINING PROTEIN"/>
    <property type="match status" value="1"/>
</dbReference>
<sequence>MCGAVRFTVSCDLKPPDACHCVQCRKFSGHYSVGTDVPRSAVEISGAENVTWYYSSEKVRRGFCSVCGCSMFFDPPAKEWIGIHMGAFDVPTETHAELHVFVAEKGDYYEIGDGLPQYQRIP</sequence>
<evidence type="ECO:0000313" key="6">
    <source>
        <dbReference type="EMBL" id="XIA20523.1"/>
    </source>
</evidence>
<evidence type="ECO:0000259" key="5">
    <source>
        <dbReference type="PROSITE" id="PS51891"/>
    </source>
</evidence>
<accession>A0AB74UV13</accession>
<dbReference type="Gene3D" id="3.90.1590.10">
    <property type="entry name" value="glutathione-dependent formaldehyde- activating enzyme (gfa)"/>
    <property type="match status" value="1"/>
</dbReference>
<dbReference type="AlphaFoldDB" id="A0AB74UV13"/>
<dbReference type="SUPFAM" id="SSF51316">
    <property type="entry name" value="Mss4-like"/>
    <property type="match status" value="1"/>
</dbReference>
<dbReference type="InterPro" id="IPR011057">
    <property type="entry name" value="Mss4-like_sf"/>
</dbReference>
<dbReference type="Pfam" id="PF04828">
    <property type="entry name" value="GFA"/>
    <property type="match status" value="1"/>
</dbReference>
<keyword evidence="2" id="KW-0479">Metal-binding</keyword>
<keyword evidence="4" id="KW-0456">Lyase</keyword>
<dbReference type="PANTHER" id="PTHR33337:SF40">
    <property type="entry name" value="CENP-V_GFA DOMAIN-CONTAINING PROTEIN-RELATED"/>
    <property type="match status" value="1"/>
</dbReference>
<dbReference type="PROSITE" id="PS51891">
    <property type="entry name" value="CENP_V_GFA"/>
    <property type="match status" value="1"/>
</dbReference>
<dbReference type="InterPro" id="IPR006913">
    <property type="entry name" value="CENP-V/GFA"/>
</dbReference>
<dbReference type="GO" id="GO:0016846">
    <property type="term" value="F:carbon-sulfur lyase activity"/>
    <property type="evidence" value="ECO:0007669"/>
    <property type="project" value="InterPro"/>
</dbReference>
<dbReference type="GO" id="GO:0046872">
    <property type="term" value="F:metal ion binding"/>
    <property type="evidence" value="ECO:0007669"/>
    <property type="project" value="UniProtKB-KW"/>
</dbReference>
<keyword evidence="3" id="KW-0862">Zinc</keyword>